<dbReference type="RefSeq" id="WP_134489691.1">
    <property type="nucleotide sequence ID" value="NZ_CP139089.1"/>
</dbReference>
<dbReference type="EMBL" id="LR536450">
    <property type="protein sequence ID" value="VFU09366.1"/>
    <property type="molecule type" value="Genomic_DNA"/>
</dbReference>
<evidence type="ECO:0000313" key="4">
    <source>
        <dbReference type="EMBL" id="VTZ48360.1"/>
    </source>
</evidence>
<dbReference type="Proteomes" id="UP000294360">
    <property type="component" value="Chromosome"/>
</dbReference>
<feature type="chain" id="PRO_5044609835" evidence="2">
    <location>
        <begin position="32"/>
        <end position="148"/>
    </location>
</feature>
<dbReference type="Proteomes" id="UP000485880">
    <property type="component" value="Unassembled WGS sequence"/>
</dbReference>
<evidence type="ECO:0000313" key="6">
    <source>
        <dbReference type="Proteomes" id="UP000485880"/>
    </source>
</evidence>
<organism evidence="3 5">
    <name type="scientific">Methylocella tundrae</name>
    <dbReference type="NCBI Taxonomy" id="227605"/>
    <lineage>
        <taxon>Bacteria</taxon>
        <taxon>Pseudomonadati</taxon>
        <taxon>Pseudomonadota</taxon>
        <taxon>Alphaproteobacteria</taxon>
        <taxon>Hyphomicrobiales</taxon>
        <taxon>Beijerinckiaceae</taxon>
        <taxon>Methylocella</taxon>
    </lineage>
</organism>
<dbReference type="OrthoDB" id="8019615at2"/>
<reference evidence="3 5" key="1">
    <citation type="submission" date="2019-03" db="EMBL/GenBank/DDBJ databases">
        <authorList>
            <person name="Kox A.R. M."/>
        </authorList>
    </citation>
    <scope>NUCLEOTIDE SEQUENCE [LARGE SCALE GENOMIC DNA]</scope>
    <source>
        <strain evidence="3">MTUNDRAET4 annotated genome</strain>
    </source>
</reference>
<keyword evidence="6" id="KW-1185">Reference proteome</keyword>
<dbReference type="AlphaFoldDB" id="A0A4U8Z242"/>
<name>A0A4U8Z242_METTU</name>
<sequence>MMANSLILGVRKAAAFGALAICFGFGGVAHALDCNEDIASLTKKRQVVIDDLNRLAKGSKNQLDPVASCPKLKALVGAERELLAYLTKNKEWCSVPDNALENITLSAQKSGSVAAQACKIAAQVTQMKKAQEQGGGLPQGQKLPAGPL</sequence>
<dbReference type="KEGG" id="mtun:MTUNDRAET4_2479"/>
<proteinExistence type="predicted"/>
<protein>
    <submittedName>
        <fullName evidence="3">Uncharacterized protein</fullName>
    </submittedName>
</protein>
<feature type="region of interest" description="Disordered" evidence="1">
    <location>
        <begin position="129"/>
        <end position="148"/>
    </location>
</feature>
<keyword evidence="2" id="KW-0732">Signal</keyword>
<evidence type="ECO:0000313" key="3">
    <source>
        <dbReference type="EMBL" id="VFU09366.1"/>
    </source>
</evidence>
<evidence type="ECO:0000256" key="1">
    <source>
        <dbReference type="SAM" id="MobiDB-lite"/>
    </source>
</evidence>
<evidence type="ECO:0000313" key="5">
    <source>
        <dbReference type="Proteomes" id="UP000294360"/>
    </source>
</evidence>
<evidence type="ECO:0000256" key="2">
    <source>
        <dbReference type="SAM" id="SignalP"/>
    </source>
</evidence>
<reference evidence="4 6" key="2">
    <citation type="submission" date="2019-05" db="EMBL/GenBank/DDBJ databases">
        <authorList>
            <person name="Farhan Ul Haque M."/>
        </authorList>
    </citation>
    <scope>NUCLEOTIDE SEQUENCE [LARGE SCALE GENOMIC DNA]</scope>
    <source>
        <strain evidence="4">2</strain>
    </source>
</reference>
<feature type="signal peptide" evidence="2">
    <location>
        <begin position="1"/>
        <end position="31"/>
    </location>
</feature>
<accession>A0A4U8Z242</accession>
<dbReference type="EMBL" id="CABFMQ020000001">
    <property type="protein sequence ID" value="VTZ48360.1"/>
    <property type="molecule type" value="Genomic_DNA"/>
</dbReference>
<feature type="compositionally biased region" description="Low complexity" evidence="1">
    <location>
        <begin position="139"/>
        <end position="148"/>
    </location>
</feature>
<gene>
    <name evidence="4" type="ORF">MPC4_10310</name>
    <name evidence="3" type="ORF">MTUNDRAET4_2479</name>
</gene>